<gene>
    <name evidence="2" type="ORF">BJG266_LOCUS45665</name>
    <name evidence="3" type="ORF">QVE165_LOCUS62677</name>
</gene>
<comment type="caution">
    <text evidence="3">The sequence shown here is derived from an EMBL/GenBank/DDBJ whole genome shotgun (WGS) entry which is preliminary data.</text>
</comment>
<organism evidence="3 4">
    <name type="scientific">Adineta steineri</name>
    <dbReference type="NCBI Taxonomy" id="433720"/>
    <lineage>
        <taxon>Eukaryota</taxon>
        <taxon>Metazoa</taxon>
        <taxon>Spiralia</taxon>
        <taxon>Gnathifera</taxon>
        <taxon>Rotifera</taxon>
        <taxon>Eurotatoria</taxon>
        <taxon>Bdelloidea</taxon>
        <taxon>Adinetida</taxon>
        <taxon>Adinetidae</taxon>
        <taxon>Adineta</taxon>
    </lineage>
</organism>
<dbReference type="Proteomes" id="UP000663877">
    <property type="component" value="Unassembled WGS sequence"/>
</dbReference>
<dbReference type="OrthoDB" id="10377184at2759"/>
<evidence type="ECO:0000313" key="2">
    <source>
        <dbReference type="EMBL" id="CAF1542364.1"/>
    </source>
</evidence>
<reference evidence="3" key="1">
    <citation type="submission" date="2021-02" db="EMBL/GenBank/DDBJ databases">
        <authorList>
            <person name="Nowell W R."/>
        </authorList>
    </citation>
    <scope>NUCLEOTIDE SEQUENCE</scope>
</reference>
<feature type="compositionally biased region" description="Polar residues" evidence="1">
    <location>
        <begin position="20"/>
        <end position="32"/>
    </location>
</feature>
<dbReference type="AlphaFoldDB" id="A0A816FB97"/>
<sequence>MTADDGSTLTLELCHIQSYPNGRNDSGDNSSGIIVEPIPTTTTTTSTTTTTTTTTTSIAVLTFGDIPSASPDQGNITSPYYGLNWSNFYYINASAYTTSAYHYIQGTGQYVAWFKQTATIQPSGGGTIGINSFIAVAPWTPALTLGITGYYLNSQVNSTTVPLTNTGSTTVTLNWLGLDTIQFTTTGGTPPDIGINNLSITF</sequence>
<evidence type="ECO:0000313" key="4">
    <source>
        <dbReference type="Proteomes" id="UP000663832"/>
    </source>
</evidence>
<protein>
    <submittedName>
        <fullName evidence="3">Uncharacterized protein</fullName>
    </submittedName>
</protein>
<evidence type="ECO:0000313" key="3">
    <source>
        <dbReference type="EMBL" id="CAF1657996.1"/>
    </source>
</evidence>
<evidence type="ECO:0000256" key="1">
    <source>
        <dbReference type="SAM" id="MobiDB-lite"/>
    </source>
</evidence>
<accession>A0A816FB97</accession>
<name>A0A816FB97_9BILA</name>
<dbReference type="Proteomes" id="UP000663832">
    <property type="component" value="Unassembled WGS sequence"/>
</dbReference>
<keyword evidence="4" id="KW-1185">Reference proteome</keyword>
<dbReference type="EMBL" id="CAJNOM010004691">
    <property type="protein sequence ID" value="CAF1657996.1"/>
    <property type="molecule type" value="Genomic_DNA"/>
</dbReference>
<feature type="compositionally biased region" description="Low complexity" evidence="1">
    <location>
        <begin position="40"/>
        <end position="50"/>
    </location>
</feature>
<feature type="region of interest" description="Disordered" evidence="1">
    <location>
        <begin position="20"/>
        <end position="50"/>
    </location>
</feature>
<dbReference type="EMBL" id="CAJNOI010004309">
    <property type="protein sequence ID" value="CAF1542364.1"/>
    <property type="molecule type" value="Genomic_DNA"/>
</dbReference>
<proteinExistence type="predicted"/>